<dbReference type="SUPFAM" id="SSF103473">
    <property type="entry name" value="MFS general substrate transporter"/>
    <property type="match status" value="1"/>
</dbReference>
<proteinExistence type="inferred from homology"/>
<dbReference type="InterPro" id="IPR050327">
    <property type="entry name" value="Proton-linked_MCT"/>
</dbReference>
<dbReference type="Gene3D" id="1.20.1250.20">
    <property type="entry name" value="MFS general substrate transporter like domains"/>
    <property type="match status" value="2"/>
</dbReference>
<sequence>MTASIATHYYSIFLSLGICVGIGSGCLFVPSVAIVAQYFTTRRSAATGIVATGGSIGGIVFPIAFRKLTSELGWAWANRVLGFIVLATLLLPLSVMKPRVQPARRRAMFDFSAFKESAFLLFSGGLFLVFVGLYIPFFFMPTFAQLEIRANANLSFYLVAILNAGSFFGRLIPNILADKLGAWQVLLPVTLMTSVFGFIWIAIKDTPGVIALAIFYGFFSGAVISIPPSALVVISPNLAVVGTRMGMSFSLAGLGLLIGSPAGGAIIQTGAGFAGVAGFTGATIFGGFALFVLAWLSHKRKSANAASSV</sequence>
<evidence type="ECO:0000256" key="2">
    <source>
        <dbReference type="ARBA" id="ARBA00006727"/>
    </source>
</evidence>
<feature type="transmembrane region" description="Helical" evidence="3">
    <location>
        <begin position="185"/>
        <end position="203"/>
    </location>
</feature>
<keyword evidence="6" id="KW-1185">Reference proteome</keyword>
<accession>A0AAQ3M0A1</accession>
<protein>
    <recommendedName>
        <fullName evidence="4">Major facilitator superfamily (MFS) profile domain-containing protein</fullName>
    </recommendedName>
</protein>
<feature type="domain" description="Major facilitator superfamily (MFS) profile" evidence="4">
    <location>
        <begin position="1"/>
        <end position="301"/>
    </location>
</feature>
<dbReference type="InterPro" id="IPR020846">
    <property type="entry name" value="MFS_dom"/>
</dbReference>
<feature type="transmembrane region" description="Helical" evidence="3">
    <location>
        <begin position="273"/>
        <end position="296"/>
    </location>
</feature>
<organism evidence="5 6">
    <name type="scientific">Acrodontium crateriforme</name>
    <dbReference type="NCBI Taxonomy" id="150365"/>
    <lineage>
        <taxon>Eukaryota</taxon>
        <taxon>Fungi</taxon>
        <taxon>Dikarya</taxon>
        <taxon>Ascomycota</taxon>
        <taxon>Pezizomycotina</taxon>
        <taxon>Dothideomycetes</taxon>
        <taxon>Dothideomycetidae</taxon>
        <taxon>Mycosphaerellales</taxon>
        <taxon>Teratosphaeriaceae</taxon>
        <taxon>Acrodontium</taxon>
    </lineage>
</organism>
<dbReference type="GO" id="GO:0016020">
    <property type="term" value="C:membrane"/>
    <property type="evidence" value="ECO:0007669"/>
    <property type="project" value="UniProtKB-SubCell"/>
</dbReference>
<feature type="transmembrane region" description="Helical" evidence="3">
    <location>
        <begin position="154"/>
        <end position="173"/>
    </location>
</feature>
<evidence type="ECO:0000256" key="1">
    <source>
        <dbReference type="ARBA" id="ARBA00004141"/>
    </source>
</evidence>
<dbReference type="EMBL" id="CP138581">
    <property type="protein sequence ID" value="WPG99108.1"/>
    <property type="molecule type" value="Genomic_DNA"/>
</dbReference>
<keyword evidence="3" id="KW-0812">Transmembrane</keyword>
<feature type="transmembrane region" description="Helical" evidence="3">
    <location>
        <begin position="76"/>
        <end position="96"/>
    </location>
</feature>
<keyword evidence="3" id="KW-1133">Transmembrane helix</keyword>
<gene>
    <name evidence="5" type="ORF">R9X50_00191700</name>
</gene>
<evidence type="ECO:0000259" key="4">
    <source>
        <dbReference type="PROSITE" id="PS50850"/>
    </source>
</evidence>
<feature type="transmembrane region" description="Helical" evidence="3">
    <location>
        <begin position="12"/>
        <end position="39"/>
    </location>
</feature>
<evidence type="ECO:0000313" key="5">
    <source>
        <dbReference type="EMBL" id="WPG99108.1"/>
    </source>
</evidence>
<evidence type="ECO:0000313" key="6">
    <source>
        <dbReference type="Proteomes" id="UP001303373"/>
    </source>
</evidence>
<dbReference type="PANTHER" id="PTHR11360">
    <property type="entry name" value="MONOCARBOXYLATE TRANSPORTER"/>
    <property type="match status" value="1"/>
</dbReference>
<feature type="transmembrane region" description="Helical" evidence="3">
    <location>
        <begin position="117"/>
        <end position="139"/>
    </location>
</feature>
<feature type="transmembrane region" description="Helical" evidence="3">
    <location>
        <begin position="209"/>
        <end position="234"/>
    </location>
</feature>
<keyword evidence="3" id="KW-0472">Membrane</keyword>
<comment type="similarity">
    <text evidence="2">Belongs to the major facilitator superfamily. Monocarboxylate porter (TC 2.A.1.13) family.</text>
</comment>
<dbReference type="Proteomes" id="UP001303373">
    <property type="component" value="Chromosome 2"/>
</dbReference>
<evidence type="ECO:0000256" key="3">
    <source>
        <dbReference type="SAM" id="Phobius"/>
    </source>
</evidence>
<dbReference type="GO" id="GO:0022857">
    <property type="term" value="F:transmembrane transporter activity"/>
    <property type="evidence" value="ECO:0007669"/>
    <property type="project" value="InterPro"/>
</dbReference>
<dbReference type="Pfam" id="PF07690">
    <property type="entry name" value="MFS_1"/>
    <property type="match status" value="1"/>
</dbReference>
<feature type="transmembrane region" description="Helical" evidence="3">
    <location>
        <begin position="46"/>
        <end position="64"/>
    </location>
</feature>
<reference evidence="5 6" key="1">
    <citation type="submission" date="2023-11" db="EMBL/GenBank/DDBJ databases">
        <title>An acidophilic fungus is an integral part of prey digestion in a carnivorous sundew plant.</title>
        <authorList>
            <person name="Tsai I.J."/>
        </authorList>
    </citation>
    <scope>NUCLEOTIDE SEQUENCE [LARGE SCALE GENOMIC DNA]</scope>
    <source>
        <strain evidence="5">169a</strain>
    </source>
</reference>
<dbReference type="InterPro" id="IPR011701">
    <property type="entry name" value="MFS"/>
</dbReference>
<dbReference type="AlphaFoldDB" id="A0AAQ3M0A1"/>
<dbReference type="PANTHER" id="PTHR11360:SF234">
    <property type="entry name" value="MFS-TYPE TRANSPORTER DBAD-RELATED"/>
    <property type="match status" value="1"/>
</dbReference>
<feature type="transmembrane region" description="Helical" evidence="3">
    <location>
        <begin position="246"/>
        <end position="267"/>
    </location>
</feature>
<dbReference type="InterPro" id="IPR036259">
    <property type="entry name" value="MFS_trans_sf"/>
</dbReference>
<name>A0AAQ3M0A1_9PEZI</name>
<comment type="subcellular location">
    <subcellularLocation>
        <location evidence="1">Membrane</location>
        <topology evidence="1">Multi-pass membrane protein</topology>
    </subcellularLocation>
</comment>
<dbReference type="PROSITE" id="PS50850">
    <property type="entry name" value="MFS"/>
    <property type="match status" value="1"/>
</dbReference>